<evidence type="ECO:0000313" key="4">
    <source>
        <dbReference type="Proteomes" id="UP001597561"/>
    </source>
</evidence>
<dbReference type="PROSITE" id="PS51257">
    <property type="entry name" value="PROKAR_LIPOPROTEIN"/>
    <property type="match status" value="1"/>
</dbReference>
<evidence type="ECO:0000256" key="1">
    <source>
        <dbReference type="SAM" id="MobiDB-lite"/>
    </source>
</evidence>
<keyword evidence="4" id="KW-1185">Reference proteome</keyword>
<dbReference type="EMBL" id="JBHUPG010000001">
    <property type="protein sequence ID" value="MFD2910433.1"/>
    <property type="molecule type" value="Genomic_DNA"/>
</dbReference>
<accession>A0ABW5ZEN5</accession>
<feature type="signal peptide" evidence="2">
    <location>
        <begin position="1"/>
        <end position="22"/>
    </location>
</feature>
<dbReference type="InterPro" id="IPR032710">
    <property type="entry name" value="NTF2-like_dom_sf"/>
</dbReference>
<gene>
    <name evidence="3" type="ORF">ACFS5P_00940</name>
</gene>
<evidence type="ECO:0008006" key="5">
    <source>
        <dbReference type="Google" id="ProtNLM"/>
    </source>
</evidence>
<feature type="region of interest" description="Disordered" evidence="1">
    <location>
        <begin position="24"/>
        <end position="53"/>
    </location>
</feature>
<sequence>MNKLFKTTMAAGLLAVMLAGCSDEESTDTNVNSADDGLTGEGQETHAPDSSIESEEGIVFDEEGNVESAEVPAEAEEEIMAVFDQYIETFNNKDLEGYMDLLLFGEDYYNEEEEREALEEVFTQFDVQREVVEQTISGYEEGSAEVFSNMELTTTDPASGAEVTRSGRQVTIMKEVEGEWKIASIQFIAAP</sequence>
<dbReference type="RefSeq" id="WP_204728024.1">
    <property type="nucleotide sequence ID" value="NZ_JAFBDK010000002.1"/>
</dbReference>
<comment type="caution">
    <text evidence="3">The sequence shown here is derived from an EMBL/GenBank/DDBJ whole genome shotgun (WGS) entry which is preliminary data.</text>
</comment>
<name>A0ABW5ZEN5_9BACL</name>
<evidence type="ECO:0000313" key="3">
    <source>
        <dbReference type="EMBL" id="MFD2910433.1"/>
    </source>
</evidence>
<evidence type="ECO:0000256" key="2">
    <source>
        <dbReference type="SAM" id="SignalP"/>
    </source>
</evidence>
<protein>
    <recommendedName>
        <fullName evidence="5">Nuclear transport factor 2 family protein</fullName>
    </recommendedName>
</protein>
<reference evidence="4" key="1">
    <citation type="journal article" date="2019" name="Int. J. Syst. Evol. Microbiol.">
        <title>The Global Catalogue of Microorganisms (GCM) 10K type strain sequencing project: providing services to taxonomists for standard genome sequencing and annotation.</title>
        <authorList>
            <consortium name="The Broad Institute Genomics Platform"/>
            <consortium name="The Broad Institute Genome Sequencing Center for Infectious Disease"/>
            <person name="Wu L."/>
            <person name="Ma J."/>
        </authorList>
    </citation>
    <scope>NUCLEOTIDE SEQUENCE [LARGE SCALE GENOMIC DNA]</scope>
    <source>
        <strain evidence="4">KCTC 13528</strain>
    </source>
</reference>
<proteinExistence type="predicted"/>
<dbReference type="Gene3D" id="3.10.450.50">
    <property type="match status" value="1"/>
</dbReference>
<dbReference type="SUPFAM" id="SSF54427">
    <property type="entry name" value="NTF2-like"/>
    <property type="match status" value="1"/>
</dbReference>
<keyword evidence="2" id="KW-0732">Signal</keyword>
<dbReference type="Proteomes" id="UP001597561">
    <property type="component" value="Unassembled WGS sequence"/>
</dbReference>
<feature type="chain" id="PRO_5045301082" description="Nuclear transport factor 2 family protein" evidence="2">
    <location>
        <begin position="23"/>
        <end position="191"/>
    </location>
</feature>
<organism evidence="3 4">
    <name type="scientific">Jeotgalibacillus terrae</name>
    <dbReference type="NCBI Taxonomy" id="587735"/>
    <lineage>
        <taxon>Bacteria</taxon>
        <taxon>Bacillati</taxon>
        <taxon>Bacillota</taxon>
        <taxon>Bacilli</taxon>
        <taxon>Bacillales</taxon>
        <taxon>Caryophanaceae</taxon>
        <taxon>Jeotgalibacillus</taxon>
    </lineage>
</organism>